<dbReference type="RefSeq" id="WP_165113420.1">
    <property type="nucleotide sequence ID" value="NZ_JAAKZG010000001.1"/>
</dbReference>
<evidence type="ECO:0000313" key="2">
    <source>
        <dbReference type="Proteomes" id="UP000481252"/>
    </source>
</evidence>
<reference evidence="1 2" key="1">
    <citation type="submission" date="2020-02" db="EMBL/GenBank/DDBJ databases">
        <title>Genome sequence of the type strain CGMCC 1.15528 of Mesorhizobium zhangyense.</title>
        <authorList>
            <person name="Gao J."/>
            <person name="Sun J."/>
        </authorList>
    </citation>
    <scope>NUCLEOTIDE SEQUENCE [LARGE SCALE GENOMIC DNA]</scope>
    <source>
        <strain evidence="1 2">CGMCC 1.15528</strain>
    </source>
</reference>
<proteinExistence type="predicted"/>
<gene>
    <name evidence="1" type="ORF">G6N74_01235</name>
</gene>
<dbReference type="Proteomes" id="UP000481252">
    <property type="component" value="Unassembled WGS sequence"/>
</dbReference>
<accession>A0A7C9R4D0</accession>
<evidence type="ECO:0000313" key="1">
    <source>
        <dbReference type="EMBL" id="NGN39679.1"/>
    </source>
</evidence>
<keyword evidence="2" id="KW-1185">Reference proteome</keyword>
<protein>
    <submittedName>
        <fullName evidence="1">Uncharacterized protein</fullName>
    </submittedName>
</protein>
<comment type="caution">
    <text evidence="1">The sequence shown here is derived from an EMBL/GenBank/DDBJ whole genome shotgun (WGS) entry which is preliminary data.</text>
</comment>
<dbReference type="EMBL" id="JAAKZG010000001">
    <property type="protein sequence ID" value="NGN39679.1"/>
    <property type="molecule type" value="Genomic_DNA"/>
</dbReference>
<organism evidence="1 2">
    <name type="scientific">Mesorhizobium zhangyense</name>
    <dbReference type="NCBI Taxonomy" id="1776730"/>
    <lineage>
        <taxon>Bacteria</taxon>
        <taxon>Pseudomonadati</taxon>
        <taxon>Pseudomonadota</taxon>
        <taxon>Alphaproteobacteria</taxon>
        <taxon>Hyphomicrobiales</taxon>
        <taxon>Phyllobacteriaceae</taxon>
        <taxon>Mesorhizobium</taxon>
    </lineage>
</organism>
<name>A0A7C9R4D0_9HYPH</name>
<dbReference type="AlphaFoldDB" id="A0A7C9R4D0"/>
<sequence length="161" mass="17856">MKHRILFGSYPIPRFAGVPSHNFIVWVDPDGRPLYEINGGASNPDGTFNYFSIFGRLTAVETDYAHRNLAYCPEFHTRPTSRTVLLLEASHREVAARWARGMRTVNRIAASGLRYSFLTQNSNSVASAVARGMDLVVPRSSLGPLRAPGGRRRLALEPMVA</sequence>